<proteinExistence type="predicted"/>
<evidence type="ECO:0000256" key="1">
    <source>
        <dbReference type="SAM" id="MobiDB-lite"/>
    </source>
</evidence>
<sequence>MLLVEEPSSHHVLVRDSGGLVALGPHTSISCRGGCDRSGQMPRRETCVQSESGYIPQVHQGWGELNSLLPRGRLVNSQVGPAFRSPIADSALNSGHCRTSPAPSPHPGLLSKGPGLPAGSLSRRLGSSFYPP</sequence>
<name>A0A7J8D6J1_ROUAE</name>
<accession>A0A7J8D6J1</accession>
<organism evidence="2 3">
    <name type="scientific">Rousettus aegyptiacus</name>
    <name type="common">Egyptian fruit bat</name>
    <name type="synonym">Pteropus aegyptiacus</name>
    <dbReference type="NCBI Taxonomy" id="9407"/>
    <lineage>
        <taxon>Eukaryota</taxon>
        <taxon>Metazoa</taxon>
        <taxon>Chordata</taxon>
        <taxon>Craniata</taxon>
        <taxon>Vertebrata</taxon>
        <taxon>Euteleostomi</taxon>
        <taxon>Mammalia</taxon>
        <taxon>Eutheria</taxon>
        <taxon>Laurasiatheria</taxon>
        <taxon>Chiroptera</taxon>
        <taxon>Yinpterochiroptera</taxon>
        <taxon>Pteropodoidea</taxon>
        <taxon>Pteropodidae</taxon>
        <taxon>Rousettinae</taxon>
        <taxon>Rousettus</taxon>
    </lineage>
</organism>
<keyword evidence="3" id="KW-1185">Reference proteome</keyword>
<gene>
    <name evidence="2" type="ORF">HJG63_008770</name>
</gene>
<dbReference type="AlphaFoldDB" id="A0A7J8D6J1"/>
<dbReference type="EMBL" id="JACASE010000013">
    <property type="protein sequence ID" value="KAF6418748.1"/>
    <property type="molecule type" value="Genomic_DNA"/>
</dbReference>
<evidence type="ECO:0000313" key="3">
    <source>
        <dbReference type="Proteomes" id="UP000593571"/>
    </source>
</evidence>
<reference evidence="2 3" key="1">
    <citation type="journal article" date="2020" name="Nature">
        <title>Six reference-quality genomes reveal evolution of bat adaptations.</title>
        <authorList>
            <person name="Jebb D."/>
            <person name="Huang Z."/>
            <person name="Pippel M."/>
            <person name="Hughes G.M."/>
            <person name="Lavrichenko K."/>
            <person name="Devanna P."/>
            <person name="Winkler S."/>
            <person name="Jermiin L.S."/>
            <person name="Skirmuntt E.C."/>
            <person name="Katzourakis A."/>
            <person name="Burkitt-Gray L."/>
            <person name="Ray D.A."/>
            <person name="Sullivan K.A.M."/>
            <person name="Roscito J.G."/>
            <person name="Kirilenko B.M."/>
            <person name="Davalos L.M."/>
            <person name="Corthals A.P."/>
            <person name="Power M.L."/>
            <person name="Jones G."/>
            <person name="Ransome R.D."/>
            <person name="Dechmann D.K.N."/>
            <person name="Locatelli A.G."/>
            <person name="Puechmaille S.J."/>
            <person name="Fedrigo O."/>
            <person name="Jarvis E.D."/>
            <person name="Hiller M."/>
            <person name="Vernes S.C."/>
            <person name="Myers E.W."/>
            <person name="Teeling E.C."/>
        </authorList>
    </citation>
    <scope>NUCLEOTIDE SEQUENCE [LARGE SCALE GENOMIC DNA]</scope>
    <source>
        <strain evidence="2">MRouAeg1</strain>
        <tissue evidence="2">Muscle</tissue>
    </source>
</reference>
<protein>
    <submittedName>
        <fullName evidence="2">Uncharacterized protein</fullName>
    </submittedName>
</protein>
<comment type="caution">
    <text evidence="2">The sequence shown here is derived from an EMBL/GenBank/DDBJ whole genome shotgun (WGS) entry which is preliminary data.</text>
</comment>
<dbReference type="Proteomes" id="UP000593571">
    <property type="component" value="Unassembled WGS sequence"/>
</dbReference>
<evidence type="ECO:0000313" key="2">
    <source>
        <dbReference type="EMBL" id="KAF6418748.1"/>
    </source>
</evidence>
<feature type="region of interest" description="Disordered" evidence="1">
    <location>
        <begin position="93"/>
        <end position="132"/>
    </location>
</feature>